<reference evidence="15" key="1">
    <citation type="submission" date="2021-01" db="EMBL/GenBank/DDBJ databases">
        <authorList>
            <person name="Corre E."/>
            <person name="Pelletier E."/>
            <person name="Niang G."/>
            <person name="Scheremetjew M."/>
            <person name="Finn R."/>
            <person name="Kale V."/>
            <person name="Holt S."/>
            <person name="Cochrane G."/>
            <person name="Meng A."/>
            <person name="Brown T."/>
            <person name="Cohen L."/>
        </authorList>
    </citation>
    <scope>NUCLEOTIDE SEQUENCE</scope>
    <source>
        <strain evidence="15">Isolate 1302-5</strain>
    </source>
</reference>
<accession>A0A7S4HRE6</accession>
<feature type="region of interest" description="Disordered" evidence="13">
    <location>
        <begin position="420"/>
        <end position="455"/>
    </location>
</feature>
<keyword evidence="7" id="KW-0460">Magnesium</keyword>
<evidence type="ECO:0000256" key="12">
    <source>
        <dbReference type="RuleBase" id="RU003465"/>
    </source>
</evidence>
<dbReference type="GO" id="GO:0004722">
    <property type="term" value="F:protein serine/threonine phosphatase activity"/>
    <property type="evidence" value="ECO:0007669"/>
    <property type="project" value="UniProtKB-EC"/>
</dbReference>
<feature type="region of interest" description="Disordered" evidence="13">
    <location>
        <begin position="243"/>
        <end position="401"/>
    </location>
</feature>
<keyword evidence="8 12" id="KW-0904">Protein phosphatase</keyword>
<evidence type="ECO:0000256" key="9">
    <source>
        <dbReference type="ARBA" id="ARBA00023211"/>
    </source>
</evidence>
<dbReference type="SMART" id="SM00331">
    <property type="entry name" value="PP2C_SIG"/>
    <property type="match status" value="1"/>
</dbReference>
<dbReference type="InterPro" id="IPR001932">
    <property type="entry name" value="PPM-type_phosphatase-like_dom"/>
</dbReference>
<sequence length="677" mass="72573">MGTYLSTPVLDKCVEIGWSNQDGEFPVSWAVADMQGWRKSMEDAHIATADVDLPGGFIGAKAAKGGDDIHPPDKGYGGGEEKEADKSDEDKEQGGAMEEGEGGPNDEASAAGNHSPAATAVATVVPDRARVFAVFDGHGGPEVARFCQLYLVDVLTKTEGWRGPNVDIGEAGVGKGDDISGCEEIENEAKEEGKKSGVPEDQLNRRIGEALVDCFHAVDRMIDDPSRREEIALLRVEKPRLGETRSVSAQKSHTVEYSAGSSSSQSFPVMAMPSGGTGATATSTQPELEKKEDDKEEGSDEDEEGRVTADGKLRPSGNYDNGDRNKQDEANYDLQDEGSPAGKERDDVMKEAERTGGNSHNGQLQDSDEDDDESKDNTKKDECDLVDDANKDYQENNQGGMSVSAADAVSLFRKLLTGQARSAGEAQNGDVNPSNNQGGGTSATGQMMGPSVTQPTRIQNGRQVCNLPDHPVHAGCTSVVAVLVGNTLTVANAGDSRAVLCREGGRTEALSFDHKPMQERERTRITEAGGFVNQFGRVNGNLNLSRSIGDLKYKQVPGIPPSGQMITAEPDITQVSVNPERDEFLILGCDGIWDCLTNEEAVQYVRDRIDSKTPVDIAKEMLDEIVSEDPRASQGIGGDNMTLLIADLLPATRLYYNHKRLKDESEASVVGDEHVPS</sequence>
<dbReference type="AlphaFoldDB" id="A0A7S4HRE6"/>
<evidence type="ECO:0000256" key="1">
    <source>
        <dbReference type="ARBA" id="ARBA00001936"/>
    </source>
</evidence>
<evidence type="ECO:0000256" key="7">
    <source>
        <dbReference type="ARBA" id="ARBA00022842"/>
    </source>
</evidence>
<feature type="compositionally biased region" description="Basic and acidic residues" evidence="13">
    <location>
        <begin position="342"/>
        <end position="354"/>
    </location>
</feature>
<dbReference type="PROSITE" id="PS01032">
    <property type="entry name" value="PPM_1"/>
    <property type="match status" value="1"/>
</dbReference>
<dbReference type="InterPro" id="IPR036457">
    <property type="entry name" value="PPM-type-like_dom_sf"/>
</dbReference>
<evidence type="ECO:0000256" key="4">
    <source>
        <dbReference type="ARBA" id="ARBA00013081"/>
    </source>
</evidence>
<keyword evidence="9" id="KW-0464">Manganese</keyword>
<dbReference type="PANTHER" id="PTHR13832">
    <property type="entry name" value="PROTEIN PHOSPHATASE 2C"/>
    <property type="match status" value="1"/>
</dbReference>
<dbReference type="EMBL" id="HBKQ01004499">
    <property type="protein sequence ID" value="CAE2207082.1"/>
    <property type="molecule type" value="Transcribed_RNA"/>
</dbReference>
<dbReference type="CDD" id="cd00143">
    <property type="entry name" value="PP2Cc"/>
    <property type="match status" value="1"/>
</dbReference>
<feature type="domain" description="PPM-type phosphatase" evidence="14">
    <location>
        <begin position="104"/>
        <end position="648"/>
    </location>
</feature>
<gene>
    <name evidence="15" type="ORF">OAUR00152_LOCUS3087</name>
</gene>
<dbReference type="SUPFAM" id="SSF81606">
    <property type="entry name" value="PP2C-like"/>
    <property type="match status" value="1"/>
</dbReference>
<proteinExistence type="inferred from homology"/>
<dbReference type="Gene3D" id="3.60.40.10">
    <property type="entry name" value="PPM-type phosphatase domain"/>
    <property type="match status" value="2"/>
</dbReference>
<comment type="subcellular location">
    <subcellularLocation>
        <location evidence="2">Membrane</location>
        <topology evidence="2">Peripheral membrane protein</topology>
    </subcellularLocation>
</comment>
<evidence type="ECO:0000313" key="15">
    <source>
        <dbReference type="EMBL" id="CAE2207082.1"/>
    </source>
</evidence>
<protein>
    <recommendedName>
        <fullName evidence="4">protein-serine/threonine phosphatase</fullName>
        <ecNumber evidence="4">3.1.3.16</ecNumber>
    </recommendedName>
</protein>
<evidence type="ECO:0000256" key="10">
    <source>
        <dbReference type="ARBA" id="ARBA00047761"/>
    </source>
</evidence>
<organism evidence="15">
    <name type="scientific">Odontella aurita</name>
    <dbReference type="NCBI Taxonomy" id="265563"/>
    <lineage>
        <taxon>Eukaryota</taxon>
        <taxon>Sar</taxon>
        <taxon>Stramenopiles</taxon>
        <taxon>Ochrophyta</taxon>
        <taxon>Bacillariophyta</taxon>
        <taxon>Mediophyceae</taxon>
        <taxon>Biddulphiophycidae</taxon>
        <taxon>Eupodiscales</taxon>
        <taxon>Odontellaceae</taxon>
        <taxon>Odontella</taxon>
    </lineage>
</organism>
<evidence type="ECO:0000256" key="2">
    <source>
        <dbReference type="ARBA" id="ARBA00004170"/>
    </source>
</evidence>
<name>A0A7S4HRE6_9STRA</name>
<comment type="catalytic activity">
    <reaction evidence="11">
        <text>O-phospho-L-threonyl-[protein] + H2O = L-threonyl-[protein] + phosphate</text>
        <dbReference type="Rhea" id="RHEA:47004"/>
        <dbReference type="Rhea" id="RHEA-COMP:11060"/>
        <dbReference type="Rhea" id="RHEA-COMP:11605"/>
        <dbReference type="ChEBI" id="CHEBI:15377"/>
        <dbReference type="ChEBI" id="CHEBI:30013"/>
        <dbReference type="ChEBI" id="CHEBI:43474"/>
        <dbReference type="ChEBI" id="CHEBI:61977"/>
        <dbReference type="EC" id="3.1.3.16"/>
    </reaction>
</comment>
<evidence type="ECO:0000259" key="14">
    <source>
        <dbReference type="PROSITE" id="PS51746"/>
    </source>
</evidence>
<dbReference type="GO" id="GO:0046872">
    <property type="term" value="F:metal ion binding"/>
    <property type="evidence" value="ECO:0007669"/>
    <property type="project" value="UniProtKB-KW"/>
</dbReference>
<evidence type="ECO:0000256" key="3">
    <source>
        <dbReference type="ARBA" id="ARBA00006702"/>
    </source>
</evidence>
<keyword evidence="5" id="KW-0479">Metal-binding</keyword>
<dbReference type="EC" id="3.1.3.16" evidence="4"/>
<dbReference type="InterPro" id="IPR000222">
    <property type="entry name" value="PP2C_BS"/>
</dbReference>
<dbReference type="GO" id="GO:0016020">
    <property type="term" value="C:membrane"/>
    <property type="evidence" value="ECO:0007669"/>
    <property type="project" value="UniProtKB-SubCell"/>
</dbReference>
<dbReference type="PROSITE" id="PS51746">
    <property type="entry name" value="PPM_2"/>
    <property type="match status" value="1"/>
</dbReference>
<feature type="compositionally biased region" description="Basic and acidic residues" evidence="13">
    <location>
        <begin position="64"/>
        <end position="93"/>
    </location>
</feature>
<dbReference type="Pfam" id="PF00481">
    <property type="entry name" value="PP2C"/>
    <property type="match status" value="1"/>
</dbReference>
<comment type="cofactor">
    <cofactor evidence="1">
        <name>Mn(2+)</name>
        <dbReference type="ChEBI" id="CHEBI:29035"/>
    </cofactor>
</comment>
<comment type="similarity">
    <text evidence="3 12">Belongs to the PP2C family.</text>
</comment>
<feature type="compositionally biased region" description="Acidic residues" evidence="13">
    <location>
        <begin position="294"/>
        <end position="304"/>
    </location>
</feature>
<comment type="catalytic activity">
    <reaction evidence="10">
        <text>O-phospho-L-seryl-[protein] + H2O = L-seryl-[protein] + phosphate</text>
        <dbReference type="Rhea" id="RHEA:20629"/>
        <dbReference type="Rhea" id="RHEA-COMP:9863"/>
        <dbReference type="Rhea" id="RHEA-COMP:11604"/>
        <dbReference type="ChEBI" id="CHEBI:15377"/>
        <dbReference type="ChEBI" id="CHEBI:29999"/>
        <dbReference type="ChEBI" id="CHEBI:43474"/>
        <dbReference type="ChEBI" id="CHEBI:83421"/>
        <dbReference type="EC" id="3.1.3.16"/>
    </reaction>
</comment>
<keyword evidence="6 12" id="KW-0378">Hydrolase</keyword>
<evidence type="ECO:0000256" key="8">
    <source>
        <dbReference type="ARBA" id="ARBA00022912"/>
    </source>
</evidence>
<feature type="region of interest" description="Disordered" evidence="13">
    <location>
        <begin position="61"/>
        <end position="117"/>
    </location>
</feature>
<evidence type="ECO:0000256" key="5">
    <source>
        <dbReference type="ARBA" id="ARBA00022723"/>
    </source>
</evidence>
<feature type="compositionally biased region" description="Polar residues" evidence="13">
    <location>
        <begin position="356"/>
        <end position="365"/>
    </location>
</feature>
<dbReference type="InterPro" id="IPR015655">
    <property type="entry name" value="PP2C"/>
</dbReference>
<evidence type="ECO:0000256" key="11">
    <source>
        <dbReference type="ARBA" id="ARBA00048336"/>
    </source>
</evidence>
<evidence type="ECO:0000256" key="6">
    <source>
        <dbReference type="ARBA" id="ARBA00022801"/>
    </source>
</evidence>
<feature type="compositionally biased region" description="Basic and acidic residues" evidence="13">
    <location>
        <begin position="375"/>
        <end position="394"/>
    </location>
</feature>
<evidence type="ECO:0000256" key="13">
    <source>
        <dbReference type="SAM" id="MobiDB-lite"/>
    </source>
</evidence>
<dbReference type="SMART" id="SM00332">
    <property type="entry name" value="PP2Cc"/>
    <property type="match status" value="1"/>
</dbReference>
<dbReference type="PANTHER" id="PTHR13832:SF803">
    <property type="entry name" value="PROTEIN PHOSPHATASE 1G"/>
    <property type="match status" value="1"/>
</dbReference>